<dbReference type="InterPro" id="IPR001129">
    <property type="entry name" value="Membr-assoc_MAPEG"/>
</dbReference>
<dbReference type="AlphaFoldDB" id="A0A916R8D1"/>
<reference evidence="6 7" key="1">
    <citation type="journal article" date="2014" name="Int. J. Syst. Evol. Microbiol.">
        <title>Complete genome sequence of Corynebacterium casei LMG S-19264T (=DSM 44701T), isolated from a smear-ripened cheese.</title>
        <authorList>
            <consortium name="US DOE Joint Genome Institute (JGI-PGF)"/>
            <person name="Walter F."/>
            <person name="Albersmeier A."/>
            <person name="Kalinowski J."/>
            <person name="Ruckert C."/>
        </authorList>
    </citation>
    <scope>NUCLEOTIDE SEQUENCE [LARGE SCALE GENOMIC DNA]</scope>
    <source>
        <strain evidence="6 7">CGMCC 1.15896</strain>
    </source>
</reference>
<dbReference type="RefSeq" id="WP_127070705.1">
    <property type="nucleotide sequence ID" value="NZ_BMKB01000001.1"/>
</dbReference>
<keyword evidence="3 5" id="KW-1133">Transmembrane helix</keyword>
<keyword evidence="4 5" id="KW-0472">Membrane</keyword>
<dbReference type="SUPFAM" id="SSF161084">
    <property type="entry name" value="MAPEG domain-like"/>
    <property type="match status" value="1"/>
</dbReference>
<dbReference type="OrthoDB" id="7743618at2"/>
<proteinExistence type="predicted"/>
<evidence type="ECO:0000256" key="1">
    <source>
        <dbReference type="ARBA" id="ARBA00004370"/>
    </source>
</evidence>
<evidence type="ECO:0000313" key="7">
    <source>
        <dbReference type="Proteomes" id="UP000596977"/>
    </source>
</evidence>
<dbReference type="Gene3D" id="1.20.120.550">
    <property type="entry name" value="Membrane associated eicosanoid/glutathione metabolism-like domain"/>
    <property type="match status" value="1"/>
</dbReference>
<dbReference type="GO" id="GO:0016020">
    <property type="term" value="C:membrane"/>
    <property type="evidence" value="ECO:0007669"/>
    <property type="project" value="UniProtKB-SubCell"/>
</dbReference>
<evidence type="ECO:0000313" key="6">
    <source>
        <dbReference type="EMBL" id="GGA35855.1"/>
    </source>
</evidence>
<comment type="caution">
    <text evidence="6">The sequence shown here is derived from an EMBL/GenBank/DDBJ whole genome shotgun (WGS) entry which is preliminary data.</text>
</comment>
<evidence type="ECO:0000256" key="3">
    <source>
        <dbReference type="ARBA" id="ARBA00022989"/>
    </source>
</evidence>
<keyword evidence="7" id="KW-1185">Reference proteome</keyword>
<dbReference type="Proteomes" id="UP000596977">
    <property type="component" value="Unassembled WGS sequence"/>
</dbReference>
<sequence>MTIELTLLLWSVALLLVQIIIQAVLSTRDLGREYNASPRDEKRELGLHAGRAERCLRNFLETWPAFITLVLAGAVTDISNGLTVWGAWLYLGFRIVYIPLYLSGVPYIRSAAFLGAFVGLVLMLLGLLLA</sequence>
<comment type="subcellular location">
    <subcellularLocation>
        <location evidence="1">Membrane</location>
    </subcellularLocation>
</comment>
<gene>
    <name evidence="6" type="ORF">GCM10011499_01490</name>
</gene>
<dbReference type="InterPro" id="IPR023352">
    <property type="entry name" value="MAPEG-like_dom_sf"/>
</dbReference>
<dbReference type="Pfam" id="PF01124">
    <property type="entry name" value="MAPEG"/>
    <property type="match status" value="1"/>
</dbReference>
<evidence type="ECO:0000256" key="4">
    <source>
        <dbReference type="ARBA" id="ARBA00023136"/>
    </source>
</evidence>
<dbReference type="PANTHER" id="PTHR35371:SF1">
    <property type="entry name" value="BLR7753 PROTEIN"/>
    <property type="match status" value="1"/>
</dbReference>
<dbReference type="PANTHER" id="PTHR35371">
    <property type="entry name" value="INNER MEMBRANE PROTEIN"/>
    <property type="match status" value="1"/>
</dbReference>
<name>A0A916R8D1_9HYPH</name>
<dbReference type="EMBL" id="BMKB01000001">
    <property type="protein sequence ID" value="GGA35855.1"/>
    <property type="molecule type" value="Genomic_DNA"/>
</dbReference>
<organism evidence="6 7">
    <name type="scientific">Pelagibacterium lentulum</name>
    <dbReference type="NCBI Taxonomy" id="2029865"/>
    <lineage>
        <taxon>Bacteria</taxon>
        <taxon>Pseudomonadati</taxon>
        <taxon>Pseudomonadota</taxon>
        <taxon>Alphaproteobacteria</taxon>
        <taxon>Hyphomicrobiales</taxon>
        <taxon>Devosiaceae</taxon>
        <taxon>Pelagibacterium</taxon>
    </lineage>
</organism>
<evidence type="ECO:0000256" key="2">
    <source>
        <dbReference type="ARBA" id="ARBA00022692"/>
    </source>
</evidence>
<feature type="transmembrane region" description="Helical" evidence="5">
    <location>
        <begin position="111"/>
        <end position="129"/>
    </location>
</feature>
<accession>A0A916R8D1</accession>
<protein>
    <recommendedName>
        <fullName evidence="8">MAPEG family protein</fullName>
    </recommendedName>
</protein>
<evidence type="ECO:0008006" key="8">
    <source>
        <dbReference type="Google" id="ProtNLM"/>
    </source>
</evidence>
<keyword evidence="2 5" id="KW-0812">Transmembrane</keyword>
<evidence type="ECO:0000256" key="5">
    <source>
        <dbReference type="SAM" id="Phobius"/>
    </source>
</evidence>